<dbReference type="SMART" id="SM00822">
    <property type="entry name" value="PKS_KR"/>
    <property type="match status" value="1"/>
</dbReference>
<dbReference type="InterPro" id="IPR042104">
    <property type="entry name" value="PKS_dehydratase_sf"/>
</dbReference>
<dbReference type="CDD" id="cd08955">
    <property type="entry name" value="KR_2_FAS_SDR_x"/>
    <property type="match status" value="1"/>
</dbReference>
<dbReference type="Pfam" id="PF00698">
    <property type="entry name" value="Acyl_transf_1"/>
    <property type="match status" value="1"/>
</dbReference>
<dbReference type="PANTHER" id="PTHR43775:SF51">
    <property type="entry name" value="INACTIVE PHENOLPHTHIOCEROL SYNTHESIS POLYKETIDE SYNTHASE TYPE I PKS1-RELATED"/>
    <property type="match status" value="1"/>
</dbReference>
<dbReference type="PROSITE" id="PS00606">
    <property type="entry name" value="KS3_1"/>
    <property type="match status" value="1"/>
</dbReference>
<dbReference type="InterPro" id="IPR016036">
    <property type="entry name" value="Malonyl_transacylase_ACP-bd"/>
</dbReference>
<dbReference type="PROSITE" id="PS50075">
    <property type="entry name" value="CARRIER"/>
    <property type="match status" value="1"/>
</dbReference>
<dbReference type="Gene3D" id="3.40.366.10">
    <property type="entry name" value="Malonyl-Coenzyme A Acyl Carrier Protein, domain 2"/>
    <property type="match status" value="1"/>
</dbReference>
<dbReference type="InterPro" id="IPR018201">
    <property type="entry name" value="Ketoacyl_synth_AS"/>
</dbReference>
<evidence type="ECO:0000256" key="9">
    <source>
        <dbReference type="PROSITE-ProRule" id="PRU01363"/>
    </source>
</evidence>
<dbReference type="SMART" id="SM00827">
    <property type="entry name" value="PKS_AT"/>
    <property type="match status" value="1"/>
</dbReference>
<keyword evidence="7" id="KW-0443">Lipid metabolism</keyword>
<name>A0A450TTR3_9GAMM</name>
<dbReference type="Pfam" id="PF02801">
    <property type="entry name" value="Ketoacyl-synt_C"/>
    <property type="match status" value="1"/>
</dbReference>
<dbReference type="SUPFAM" id="SSF47336">
    <property type="entry name" value="ACP-like"/>
    <property type="match status" value="1"/>
</dbReference>
<dbReference type="SUPFAM" id="SSF51735">
    <property type="entry name" value="NAD(P)-binding Rossmann-fold domains"/>
    <property type="match status" value="2"/>
</dbReference>
<dbReference type="InterPro" id="IPR006162">
    <property type="entry name" value="Ppantetheine_attach_site"/>
</dbReference>
<evidence type="ECO:0000256" key="5">
    <source>
        <dbReference type="ARBA" id="ARBA00022679"/>
    </source>
</evidence>
<dbReference type="Pfam" id="PF21394">
    <property type="entry name" value="Beta-ketacyl_N"/>
    <property type="match status" value="1"/>
</dbReference>
<feature type="domain" description="PKS/mFAS DH" evidence="12">
    <location>
        <begin position="912"/>
        <end position="1214"/>
    </location>
</feature>
<dbReference type="Gene3D" id="3.40.50.720">
    <property type="entry name" value="NAD(P)-binding Rossmann-like Domain"/>
    <property type="match status" value="1"/>
</dbReference>
<feature type="domain" description="Carrier" evidence="10">
    <location>
        <begin position="1743"/>
        <end position="1818"/>
    </location>
</feature>
<dbReference type="InterPro" id="IPR013968">
    <property type="entry name" value="PKS_KR"/>
</dbReference>
<evidence type="ECO:0000256" key="6">
    <source>
        <dbReference type="ARBA" id="ARBA00022832"/>
    </source>
</evidence>
<dbReference type="InterPro" id="IPR016035">
    <property type="entry name" value="Acyl_Trfase/lysoPLipase"/>
</dbReference>
<evidence type="ECO:0000256" key="4">
    <source>
        <dbReference type="ARBA" id="ARBA00022553"/>
    </source>
</evidence>
<dbReference type="CDD" id="cd00833">
    <property type="entry name" value="PKS"/>
    <property type="match status" value="1"/>
</dbReference>
<evidence type="ECO:0000256" key="1">
    <source>
        <dbReference type="ARBA" id="ARBA00005194"/>
    </source>
</evidence>
<reference evidence="13" key="1">
    <citation type="submission" date="2019-02" db="EMBL/GenBank/DDBJ databases">
        <authorList>
            <person name="Gruber-Vodicka R. H."/>
            <person name="Seah K. B. B."/>
        </authorList>
    </citation>
    <scope>NUCLEOTIDE SEQUENCE</scope>
    <source>
        <strain evidence="13">BECK_BZ131</strain>
    </source>
</reference>
<comment type="similarity">
    <text evidence="2">Belongs to the short-chain dehydrogenases/reductases (SDR) family.</text>
</comment>
<dbReference type="InterPro" id="IPR020806">
    <property type="entry name" value="PKS_PP-bd"/>
</dbReference>
<evidence type="ECO:0000313" key="13">
    <source>
        <dbReference type="EMBL" id="VFJ72077.1"/>
    </source>
</evidence>
<dbReference type="SMART" id="SM00823">
    <property type="entry name" value="PKS_PP"/>
    <property type="match status" value="1"/>
</dbReference>
<keyword evidence="3" id="KW-0596">Phosphopantetheine</keyword>
<keyword evidence="6" id="KW-0276">Fatty acid metabolism</keyword>
<dbReference type="Pfam" id="PF22621">
    <property type="entry name" value="CurL-like_PKS_C"/>
    <property type="match status" value="1"/>
</dbReference>
<dbReference type="PROSITE" id="PS52004">
    <property type="entry name" value="KS3_2"/>
    <property type="match status" value="1"/>
</dbReference>
<comment type="pathway">
    <text evidence="1">Lipid metabolism; fatty acid biosynthesis.</text>
</comment>
<dbReference type="Pfam" id="PF08659">
    <property type="entry name" value="KR"/>
    <property type="match status" value="1"/>
</dbReference>
<dbReference type="SMART" id="SM00825">
    <property type="entry name" value="PKS_KS"/>
    <property type="match status" value="1"/>
</dbReference>
<dbReference type="SUPFAM" id="SSF52151">
    <property type="entry name" value="FabD/lysophospholipase-like"/>
    <property type="match status" value="1"/>
</dbReference>
<dbReference type="PROSITE" id="PS00012">
    <property type="entry name" value="PHOSPHOPANTETHEINE"/>
    <property type="match status" value="1"/>
</dbReference>
<dbReference type="InterPro" id="IPR020841">
    <property type="entry name" value="PKS_Beta-ketoAc_synthase_dom"/>
</dbReference>
<dbReference type="Gene3D" id="3.30.70.3290">
    <property type="match status" value="1"/>
</dbReference>
<dbReference type="SUPFAM" id="SSF55048">
    <property type="entry name" value="Probable ACP-binding domain of malonyl-CoA ACP transacylase"/>
    <property type="match status" value="1"/>
</dbReference>
<dbReference type="GO" id="GO:0006633">
    <property type="term" value="P:fatty acid biosynthetic process"/>
    <property type="evidence" value="ECO:0007669"/>
    <property type="project" value="UniProtKB-UniPathway"/>
</dbReference>
<dbReference type="UniPathway" id="UPA00094"/>
<dbReference type="InterPro" id="IPR003965">
    <property type="entry name" value="Fatty_acid_synthase"/>
</dbReference>
<dbReference type="EMBL" id="CAADFE010000031">
    <property type="protein sequence ID" value="VFJ72077.1"/>
    <property type="molecule type" value="Genomic_DNA"/>
</dbReference>
<dbReference type="GO" id="GO:0004312">
    <property type="term" value="F:fatty acid synthase activity"/>
    <property type="evidence" value="ECO:0007669"/>
    <property type="project" value="InterPro"/>
</dbReference>
<dbReference type="Gene3D" id="1.10.1200.10">
    <property type="entry name" value="ACP-like"/>
    <property type="match status" value="1"/>
</dbReference>
<evidence type="ECO:0000256" key="3">
    <source>
        <dbReference type="ARBA" id="ARBA00022450"/>
    </source>
</evidence>
<dbReference type="Pfam" id="PF00550">
    <property type="entry name" value="PP-binding"/>
    <property type="match status" value="1"/>
</dbReference>
<dbReference type="GO" id="GO:0005835">
    <property type="term" value="C:fatty acid synthase complex"/>
    <property type="evidence" value="ECO:0007669"/>
    <property type="project" value="InterPro"/>
</dbReference>
<dbReference type="InterPro" id="IPR049900">
    <property type="entry name" value="PKS_mFAS_DH"/>
</dbReference>
<dbReference type="GO" id="GO:0004315">
    <property type="term" value="F:3-oxoacyl-[acyl-carrier-protein] synthase activity"/>
    <property type="evidence" value="ECO:0007669"/>
    <property type="project" value="InterPro"/>
</dbReference>
<dbReference type="InterPro" id="IPR049551">
    <property type="entry name" value="PKS_DH_C"/>
</dbReference>
<organism evidence="13">
    <name type="scientific">Candidatus Kentrum sp. FW</name>
    <dbReference type="NCBI Taxonomy" id="2126338"/>
    <lineage>
        <taxon>Bacteria</taxon>
        <taxon>Pseudomonadati</taxon>
        <taxon>Pseudomonadota</taxon>
        <taxon>Gammaproteobacteria</taxon>
        <taxon>Candidatus Kentrum</taxon>
    </lineage>
</organism>
<accession>A0A450TTR3</accession>
<dbReference type="Gene3D" id="3.10.129.110">
    <property type="entry name" value="Polyketide synthase dehydratase"/>
    <property type="match status" value="1"/>
</dbReference>
<dbReference type="GO" id="GO:0031177">
    <property type="term" value="F:phosphopantetheine binding"/>
    <property type="evidence" value="ECO:0007669"/>
    <property type="project" value="InterPro"/>
</dbReference>
<dbReference type="InterPro" id="IPR036291">
    <property type="entry name" value="NAD(P)-bd_dom_sf"/>
</dbReference>
<comment type="caution">
    <text evidence="9">Lacks conserved residue(s) required for the propagation of feature annotation.</text>
</comment>
<dbReference type="InterPro" id="IPR057326">
    <property type="entry name" value="KR_dom"/>
</dbReference>
<evidence type="ECO:0000259" key="11">
    <source>
        <dbReference type="PROSITE" id="PS52004"/>
    </source>
</evidence>
<protein>
    <submittedName>
        <fullName evidence="13">Acyl transferase domain-containing protein</fullName>
    </submittedName>
</protein>
<dbReference type="Pfam" id="PF00109">
    <property type="entry name" value="ketoacyl-synt"/>
    <property type="match status" value="1"/>
</dbReference>
<dbReference type="SMART" id="SM01294">
    <property type="entry name" value="PKS_PP_betabranch"/>
    <property type="match status" value="1"/>
</dbReference>
<feature type="region of interest" description="C-terminal hotdog fold" evidence="9">
    <location>
        <begin position="1067"/>
        <end position="1214"/>
    </location>
</feature>
<proteinExistence type="inferred from homology"/>
<gene>
    <name evidence="13" type="ORF">BECKFW1821C_GA0114237_10314</name>
</gene>
<dbReference type="InterPro" id="IPR016039">
    <property type="entry name" value="Thiolase-like"/>
</dbReference>
<evidence type="ECO:0000256" key="2">
    <source>
        <dbReference type="ARBA" id="ARBA00006484"/>
    </source>
</evidence>
<dbReference type="InterPro" id="IPR020807">
    <property type="entry name" value="PKS_DH"/>
</dbReference>
<dbReference type="InterPro" id="IPR014043">
    <property type="entry name" value="Acyl_transferase_dom"/>
</dbReference>
<feature type="region of interest" description="N-terminal hotdog fold" evidence="9">
    <location>
        <begin position="912"/>
        <end position="1051"/>
    </location>
</feature>
<evidence type="ECO:0000259" key="12">
    <source>
        <dbReference type="PROSITE" id="PS52019"/>
    </source>
</evidence>
<dbReference type="Gene3D" id="3.40.47.10">
    <property type="match status" value="1"/>
</dbReference>
<dbReference type="InterPro" id="IPR036736">
    <property type="entry name" value="ACP-like_sf"/>
</dbReference>
<evidence type="ECO:0000259" key="10">
    <source>
        <dbReference type="PROSITE" id="PS50075"/>
    </source>
</evidence>
<dbReference type="SUPFAM" id="SSF53901">
    <property type="entry name" value="Thiolase-like"/>
    <property type="match status" value="1"/>
</dbReference>
<dbReference type="FunFam" id="3.40.47.10:FF:000042">
    <property type="entry name" value="Polyketide synthase Pks13"/>
    <property type="match status" value="1"/>
</dbReference>
<keyword evidence="5 13" id="KW-0808">Transferase</keyword>
<dbReference type="InterPro" id="IPR014031">
    <property type="entry name" value="Ketoacyl_synth_C"/>
</dbReference>
<dbReference type="InterPro" id="IPR050091">
    <property type="entry name" value="PKS_NRPS_Biosynth_Enz"/>
</dbReference>
<keyword evidence="8" id="KW-0511">Multifunctional enzyme</keyword>
<feature type="domain" description="Ketosynthase family 3 (KS3)" evidence="11">
    <location>
        <begin position="9"/>
        <end position="440"/>
    </location>
</feature>
<keyword evidence="4" id="KW-0597">Phosphoprotein</keyword>
<dbReference type="InterPro" id="IPR049490">
    <property type="entry name" value="C883_1060-like_KR_N"/>
</dbReference>
<dbReference type="Pfam" id="PF14765">
    <property type="entry name" value="PS-DH"/>
    <property type="match status" value="1"/>
</dbReference>
<sequence length="1867" mass="202740">MTNPPSQDDYAIAIIGLACRFPGADTPEAFWENLRGGAESITVFSEKELLATGVDRKILENPNYVKAGTVLSDIEGFDAHFFGYSPREAKIIDPQQRIFLECAWEALERAGYPPDTRRYAIGIWAGCGRNGYFSHNLAGHGTQDTAELFTVEGFQLTSANGADYLTTRVAYKLDFKGPAVTVLTACSSSLVAVDLACQGLLDGKCGIALAGGVTIMVPHRTGYLYQDGMIFSPDGHCRAFDAGAEGIIPGSGAGIVVLKRLSEALADGDTIHAVIKGSAINNDGSDKVGFTAPSVTGQALAIAEAQAMANVEPETISYVETHGTGTQLGDPIEIAALTQAFRIHTRKKGFCAIGSVKTNIGHTDTAAGVAGLIKTVLALKNRQIPPSLHFKTPNPHIDFASSPFYVNATLADWESHGGPRRAGVSSFGIGGTNAHVVLEEAPAVESEPPLATVERPLHLLVLSAKGREALREQAASYADWLKAHPEASLADVCFTAATGRSHFEHRLTLVVALPGEAEKKLRNADYIVGKADREKPEIAFLFTGQGAQYVGMGRQLFETQPLFRTTLERCDAILRPLDVPLLDLLYGDAGSADLRSGIADAKTNLLDQTIYTQPALFSLEYALAQLWQSWGVTPDALMGHSVGEYVAACVAGVFDLEDGLKLIAARGRLMQTLCEPGAMLALPVSEAEALDLIAPFSKEISLAAINGPENVVVSGTHESMEKFSASLTERDIKGKPLSVSHAFHSAMMEPMLAEFQEIAESITYAKPGIPLCSNATGKVADEEIMDPAYWVRHVREPVRFATGMAALHEEGIGTFLEIGPKPVLLGMAGQCLPDDTEGIFLPTLREGQNDWRQMLESLGQWHVRSGAVDWKSFEKDYVRRKVQLPTYPFQRQRYWIDKARLARRATQDPLAHPLLGKRLRLSRSEDIYFESEIDLSSIPWLTDYRVFDVAVFPAAGYLEMALSVGADIVGAQGAVPLRMVNVTLEQVLILPEEEAITVQIVLSPEENAQSPAGIESPADNKNHVFQVSSLDGTANWIPHVTGQLVAVGEDSGQPGPVDLEKLQSQCPTEVPVGDHYQSCRERGLNYGPGFQGIQRLFRGEGMVLGEIELPESLTAGVDARENDKYRLHPALLDACLQVCIPVILDASDGTWLPTGIKELRFHRFAGAPLWSFAKVVDSDERNATFDLSLLDESGIPIAELEGLVVERIGEETLQQHFKKQENGFYEIGWTPGPIITAKDSLAEETAGSWLIFADGKGLGEELAGRLAEAGQRCILVYADVDWGLRGEPQHEDNVYHLDPAEPADFERLLKNAFQKEISPLKGIIHLWSLDAPDTDELTAEALSQAQILSCGSVLHLVQAAIGHKQSARLWLVTRNAVSVGQESDSLAVAQAPLWGLGKVIAQEHPDLWGGMIDDPTAGELLTEIGIGSDEGNEDQVAYRDGQRYVARLVRSGPPPADAQASLHPENSYLITGGLGGLGLQVARWMVDKGARHLVLTGRSSPSEAALAVISQLKETGAEIRVINADVSVEAQVLRLFQEMDADMPPLAGIIHAAGVQDLETLSRQDWDRFSRGMAAKIEGSWHLHVLSRAVALDFFVCFSSSSCLLGGLRMGSYVAANTFMDALADFRVRQGLPGLSINWGHWLYTGMVTEDEAFNDRMGLDEYREFTLSSERGLQILDLLMGAPDVVRIGVLPGSLSRYLREFYPSRIPPFLSELAQGPSGPSSKSGDVIESLKNMPPEKQRNYLFTHIQSELGQVLGFDPSQPMGPQTGFTDLGMDSLMMLESRNRLQASLGRSLPSTMLFDHPTLERLVDYIAGEVLALASFTPLEDLAKSEEITDSSKDVLLEVGQLSDDDLKEFFSKEFESVT</sequence>
<dbReference type="PANTHER" id="PTHR43775">
    <property type="entry name" value="FATTY ACID SYNTHASE"/>
    <property type="match status" value="1"/>
</dbReference>
<dbReference type="InterPro" id="IPR049552">
    <property type="entry name" value="PKS_DH_N"/>
</dbReference>
<evidence type="ECO:0000256" key="8">
    <source>
        <dbReference type="ARBA" id="ARBA00023268"/>
    </source>
</evidence>
<evidence type="ECO:0000256" key="7">
    <source>
        <dbReference type="ARBA" id="ARBA00023098"/>
    </source>
</evidence>
<dbReference type="Pfam" id="PF21089">
    <property type="entry name" value="PKS_DH_N"/>
    <property type="match status" value="1"/>
</dbReference>
<dbReference type="InterPro" id="IPR014030">
    <property type="entry name" value="Ketoacyl_synth_N"/>
</dbReference>
<dbReference type="InterPro" id="IPR009081">
    <property type="entry name" value="PP-bd_ACP"/>
</dbReference>
<dbReference type="PROSITE" id="PS52019">
    <property type="entry name" value="PKS_MFAS_DH"/>
    <property type="match status" value="1"/>
</dbReference>
<dbReference type="FunFam" id="3.40.366.10:FF:000002">
    <property type="entry name" value="Probable polyketide synthase 2"/>
    <property type="match status" value="1"/>
</dbReference>
<dbReference type="InterPro" id="IPR001227">
    <property type="entry name" value="Ac_transferase_dom_sf"/>
</dbReference>
<dbReference type="PRINTS" id="PR01483">
    <property type="entry name" value="FASYNTHASE"/>
</dbReference>
<dbReference type="SMART" id="SM00826">
    <property type="entry name" value="PKS_DH"/>
    <property type="match status" value="1"/>
</dbReference>